<evidence type="ECO:0000256" key="1">
    <source>
        <dbReference type="SAM" id="MobiDB-lite"/>
    </source>
</evidence>
<evidence type="ECO:0000313" key="5">
    <source>
        <dbReference type="Proteomes" id="UP000295341"/>
    </source>
</evidence>
<organism evidence="4 5">
    <name type="scientific">Panacagrimonas perspica</name>
    <dbReference type="NCBI Taxonomy" id="381431"/>
    <lineage>
        <taxon>Bacteria</taxon>
        <taxon>Pseudomonadati</taxon>
        <taxon>Pseudomonadota</taxon>
        <taxon>Gammaproteobacteria</taxon>
        <taxon>Nevskiales</taxon>
        <taxon>Nevskiaceae</taxon>
        <taxon>Panacagrimonas</taxon>
    </lineage>
</organism>
<dbReference type="GO" id="GO:0006629">
    <property type="term" value="P:lipid metabolic process"/>
    <property type="evidence" value="ECO:0007669"/>
    <property type="project" value="InterPro"/>
</dbReference>
<keyword evidence="2" id="KW-0472">Membrane</keyword>
<dbReference type="Proteomes" id="UP000295341">
    <property type="component" value="Unassembled WGS sequence"/>
</dbReference>
<dbReference type="InterPro" id="IPR005804">
    <property type="entry name" value="FA_desaturase_dom"/>
</dbReference>
<dbReference type="CDD" id="cd03506">
    <property type="entry name" value="Delta6-FADS-like"/>
    <property type="match status" value="1"/>
</dbReference>
<dbReference type="PANTHER" id="PTHR19353">
    <property type="entry name" value="FATTY ACID DESATURASE 2"/>
    <property type="match status" value="1"/>
</dbReference>
<dbReference type="Pfam" id="PF00487">
    <property type="entry name" value="FA_desaturase"/>
    <property type="match status" value="1"/>
</dbReference>
<reference evidence="4 5" key="1">
    <citation type="submission" date="2019-03" db="EMBL/GenBank/DDBJ databases">
        <title>Genomic Encyclopedia of Type Strains, Phase IV (KMG-IV): sequencing the most valuable type-strain genomes for metagenomic binning, comparative biology and taxonomic classification.</title>
        <authorList>
            <person name="Goeker M."/>
        </authorList>
    </citation>
    <scope>NUCLEOTIDE SEQUENCE [LARGE SCALE GENOMIC DNA]</scope>
    <source>
        <strain evidence="4 5">DSM 26377</strain>
    </source>
</reference>
<feature type="region of interest" description="Disordered" evidence="1">
    <location>
        <begin position="349"/>
        <end position="383"/>
    </location>
</feature>
<dbReference type="GO" id="GO:0016717">
    <property type="term" value="F:oxidoreductase activity, acting on paired donors, with oxidation of a pair of donors resulting in the reduction of molecular oxygen to two molecules of water"/>
    <property type="evidence" value="ECO:0007669"/>
    <property type="project" value="TreeGrafter"/>
</dbReference>
<dbReference type="InterPro" id="IPR012171">
    <property type="entry name" value="Fatty_acid_desaturase"/>
</dbReference>
<dbReference type="PANTHER" id="PTHR19353:SF84">
    <property type="entry name" value="ACYL-COA DELTA-9-DESATURASE, DESB"/>
    <property type="match status" value="1"/>
</dbReference>
<evidence type="ECO:0000259" key="3">
    <source>
        <dbReference type="Pfam" id="PF00487"/>
    </source>
</evidence>
<accession>A0A4R7P3X0</accession>
<evidence type="ECO:0000313" key="4">
    <source>
        <dbReference type="EMBL" id="TDU28069.1"/>
    </source>
</evidence>
<sequence length="383" mass="43559">MNTPDRKLTPAEIDAFGAELDALRARTVAKLGAEDAKYIRNIVRTVRYTEVAGRALLMAGIFPPAWILGTITLGVSKIIENMELGHNVMHAQYDWMNDPELNGQTYEWDTACTADHWRQTHNYEHHTYTNVMGKDHDIGYGVLRLFPEQKWEPRFLANPIMALLLMTLFQHLLALQSLQLEKLLSGEKTFAEVKEQAKPILKKMRKQIAKDYLLFPALAGPFFPIVFAGNVGANLIRNFWSSAIIFCGHFTEDAEVFPLESLENESRGHWYLRQLKGSSNLEGNKLMHIMSGNLSHQIEHHLFPDVPGRRYAEMSVEVREICKRYGQHYNSKPFFKQLGEVAGRILRHALPSKPSSDKPSSKKPKLVSKKASPVVREEELLAA</sequence>
<feature type="domain" description="Fatty acid desaturase" evidence="3">
    <location>
        <begin position="64"/>
        <end position="332"/>
    </location>
</feature>
<dbReference type="GO" id="GO:0016020">
    <property type="term" value="C:membrane"/>
    <property type="evidence" value="ECO:0007669"/>
    <property type="project" value="TreeGrafter"/>
</dbReference>
<keyword evidence="2" id="KW-1133">Transmembrane helix</keyword>
<protein>
    <submittedName>
        <fullName evidence="4">Linoleoyl-CoA desaturase</fullName>
    </submittedName>
</protein>
<evidence type="ECO:0000256" key="2">
    <source>
        <dbReference type="SAM" id="Phobius"/>
    </source>
</evidence>
<keyword evidence="5" id="KW-1185">Reference proteome</keyword>
<dbReference type="OrthoDB" id="104711at2"/>
<gene>
    <name evidence="4" type="ORF">DFR24_2428</name>
</gene>
<keyword evidence="2" id="KW-0812">Transmembrane</keyword>
<dbReference type="EMBL" id="SOBT01000009">
    <property type="protein sequence ID" value="TDU28069.1"/>
    <property type="molecule type" value="Genomic_DNA"/>
</dbReference>
<feature type="transmembrane region" description="Helical" evidence="2">
    <location>
        <begin position="212"/>
        <end position="233"/>
    </location>
</feature>
<proteinExistence type="predicted"/>
<dbReference type="AlphaFoldDB" id="A0A4R7P3X0"/>
<name>A0A4R7P3X0_9GAMM</name>
<dbReference type="RefSeq" id="WP_133881657.1">
    <property type="nucleotide sequence ID" value="NZ_MWIN01000010.1"/>
</dbReference>
<comment type="caution">
    <text evidence="4">The sequence shown here is derived from an EMBL/GenBank/DDBJ whole genome shotgun (WGS) entry which is preliminary data.</text>
</comment>